<sequence>MKNILLPTDYSATANNAFIYALHLANKFGVKLYVLYSYTAPVLSAVHAGQPEMLSTVYQEIEQSKHEYSQRKNKELIELAKQHNLNTDNTFFLFENDTVLGSVAKTIQDQDISLIVMGVRGNNAESQSTIGSNTASVIRNIQLPVLVVPRNASYEEINKIAFTTLFREKDFEPLKQIVDISKMVEGHVYCVHVQNEDSNTVSTLAQSNSWSNYFKEHNVDFVILDKKGTIEETINTYISQNNIDVLAMVKRNRNFFDRLIRSSLTNKMTLHSEIPIFVFHEHKD</sequence>
<gene>
    <name evidence="3" type="ORF">GCM10023173_07610</name>
</gene>
<evidence type="ECO:0000313" key="4">
    <source>
        <dbReference type="Proteomes" id="UP001500394"/>
    </source>
</evidence>
<dbReference type="Proteomes" id="UP001500394">
    <property type="component" value="Unassembled WGS sequence"/>
</dbReference>
<dbReference type="Pfam" id="PF00582">
    <property type="entry name" value="Usp"/>
    <property type="match status" value="1"/>
</dbReference>
<dbReference type="RefSeq" id="WP_345064929.1">
    <property type="nucleotide sequence ID" value="NZ_BAABGR010000006.1"/>
</dbReference>
<dbReference type="EMBL" id="BAABGR010000006">
    <property type="protein sequence ID" value="GAA4512857.1"/>
    <property type="molecule type" value="Genomic_DNA"/>
</dbReference>
<evidence type="ECO:0000256" key="1">
    <source>
        <dbReference type="ARBA" id="ARBA00008791"/>
    </source>
</evidence>
<proteinExistence type="inferred from homology"/>
<evidence type="ECO:0000313" key="3">
    <source>
        <dbReference type="EMBL" id="GAA4512857.1"/>
    </source>
</evidence>
<name>A0ABP8QXX0_9SPHI</name>
<dbReference type="SUPFAM" id="SSF52402">
    <property type="entry name" value="Adenine nucleotide alpha hydrolases-like"/>
    <property type="match status" value="2"/>
</dbReference>
<comment type="caution">
    <text evidence="3">The sequence shown here is derived from an EMBL/GenBank/DDBJ whole genome shotgun (WGS) entry which is preliminary data.</text>
</comment>
<reference evidence="4" key="1">
    <citation type="journal article" date="2019" name="Int. J. Syst. Evol. Microbiol.">
        <title>The Global Catalogue of Microorganisms (GCM) 10K type strain sequencing project: providing services to taxonomists for standard genome sequencing and annotation.</title>
        <authorList>
            <consortium name="The Broad Institute Genomics Platform"/>
            <consortium name="The Broad Institute Genome Sequencing Center for Infectious Disease"/>
            <person name="Wu L."/>
            <person name="Ma J."/>
        </authorList>
    </citation>
    <scope>NUCLEOTIDE SEQUENCE [LARGE SCALE GENOMIC DNA]</scope>
    <source>
        <strain evidence="4">JCM 17858</strain>
    </source>
</reference>
<dbReference type="InterPro" id="IPR006016">
    <property type="entry name" value="UspA"/>
</dbReference>
<keyword evidence="4" id="KW-1185">Reference proteome</keyword>
<dbReference type="PANTHER" id="PTHR46268:SF6">
    <property type="entry name" value="UNIVERSAL STRESS PROTEIN UP12"/>
    <property type="match status" value="1"/>
</dbReference>
<accession>A0ABP8QXX0</accession>
<feature type="domain" description="UspA" evidence="2">
    <location>
        <begin position="1"/>
        <end position="149"/>
    </location>
</feature>
<dbReference type="PANTHER" id="PTHR46268">
    <property type="entry name" value="STRESS RESPONSE PROTEIN NHAX"/>
    <property type="match status" value="1"/>
</dbReference>
<dbReference type="PRINTS" id="PR01438">
    <property type="entry name" value="UNVRSLSTRESS"/>
</dbReference>
<dbReference type="InterPro" id="IPR006015">
    <property type="entry name" value="Universal_stress_UspA"/>
</dbReference>
<dbReference type="CDD" id="cd00293">
    <property type="entry name" value="USP-like"/>
    <property type="match status" value="1"/>
</dbReference>
<protein>
    <recommendedName>
        <fullName evidence="2">UspA domain-containing protein</fullName>
    </recommendedName>
</protein>
<dbReference type="InterPro" id="IPR014729">
    <property type="entry name" value="Rossmann-like_a/b/a_fold"/>
</dbReference>
<dbReference type="Gene3D" id="3.40.50.620">
    <property type="entry name" value="HUPs"/>
    <property type="match status" value="2"/>
</dbReference>
<organism evidence="3 4">
    <name type="scientific">Sphingobacterium thermophilum</name>
    <dbReference type="NCBI Taxonomy" id="768534"/>
    <lineage>
        <taxon>Bacteria</taxon>
        <taxon>Pseudomonadati</taxon>
        <taxon>Bacteroidota</taxon>
        <taxon>Sphingobacteriia</taxon>
        <taxon>Sphingobacteriales</taxon>
        <taxon>Sphingobacteriaceae</taxon>
        <taxon>Sphingobacterium</taxon>
    </lineage>
</organism>
<comment type="similarity">
    <text evidence="1">Belongs to the universal stress protein A family.</text>
</comment>
<evidence type="ECO:0000259" key="2">
    <source>
        <dbReference type="Pfam" id="PF00582"/>
    </source>
</evidence>